<dbReference type="EMBL" id="CADEAL010000114">
    <property type="protein sequence ID" value="CAB1414619.1"/>
    <property type="molecule type" value="Genomic_DNA"/>
</dbReference>
<gene>
    <name evidence="1" type="ORF">PLEPLA_LOCUS2328</name>
</gene>
<keyword evidence="2" id="KW-1185">Reference proteome</keyword>
<evidence type="ECO:0000313" key="2">
    <source>
        <dbReference type="Proteomes" id="UP001153269"/>
    </source>
</evidence>
<organism evidence="1 2">
    <name type="scientific">Pleuronectes platessa</name>
    <name type="common">European plaice</name>
    <dbReference type="NCBI Taxonomy" id="8262"/>
    <lineage>
        <taxon>Eukaryota</taxon>
        <taxon>Metazoa</taxon>
        <taxon>Chordata</taxon>
        <taxon>Craniata</taxon>
        <taxon>Vertebrata</taxon>
        <taxon>Euteleostomi</taxon>
        <taxon>Actinopterygii</taxon>
        <taxon>Neopterygii</taxon>
        <taxon>Teleostei</taxon>
        <taxon>Neoteleostei</taxon>
        <taxon>Acanthomorphata</taxon>
        <taxon>Carangaria</taxon>
        <taxon>Pleuronectiformes</taxon>
        <taxon>Pleuronectoidei</taxon>
        <taxon>Pleuronectidae</taxon>
        <taxon>Pleuronectes</taxon>
    </lineage>
</organism>
<reference evidence="1" key="1">
    <citation type="submission" date="2020-03" db="EMBL/GenBank/DDBJ databases">
        <authorList>
            <person name="Weist P."/>
        </authorList>
    </citation>
    <scope>NUCLEOTIDE SEQUENCE</scope>
</reference>
<accession>A0A9N7Y7X8</accession>
<comment type="caution">
    <text evidence="1">The sequence shown here is derived from an EMBL/GenBank/DDBJ whole genome shotgun (WGS) entry which is preliminary data.</text>
</comment>
<dbReference type="Proteomes" id="UP001153269">
    <property type="component" value="Unassembled WGS sequence"/>
</dbReference>
<proteinExistence type="predicted"/>
<sequence>MKGTVCLSAAFDPVNHQILISSLQALGVSGSALSLLSSYLNDLTYQVAAQISACLTDISQWMNAHQRLPPTT</sequence>
<protein>
    <submittedName>
        <fullName evidence="1">Uncharacterized protein</fullName>
    </submittedName>
</protein>
<dbReference type="AlphaFoldDB" id="A0A9N7Y7X8"/>
<evidence type="ECO:0000313" key="1">
    <source>
        <dbReference type="EMBL" id="CAB1414619.1"/>
    </source>
</evidence>
<name>A0A9N7Y7X8_PLEPL</name>